<dbReference type="EMBL" id="JARYMX010000007">
    <property type="protein sequence ID" value="KAJ9542877.1"/>
    <property type="molecule type" value="Genomic_DNA"/>
</dbReference>
<proteinExistence type="predicted"/>
<comment type="caution">
    <text evidence="2">The sequence shown here is derived from an EMBL/GenBank/DDBJ whole genome shotgun (WGS) entry which is preliminary data.</text>
</comment>
<dbReference type="Proteomes" id="UP001172457">
    <property type="component" value="Chromosome 7"/>
</dbReference>
<keyword evidence="1" id="KW-1133">Transmembrane helix</keyword>
<organism evidence="2 3">
    <name type="scientific">Centaurea solstitialis</name>
    <name type="common">yellow star-thistle</name>
    <dbReference type="NCBI Taxonomy" id="347529"/>
    <lineage>
        <taxon>Eukaryota</taxon>
        <taxon>Viridiplantae</taxon>
        <taxon>Streptophyta</taxon>
        <taxon>Embryophyta</taxon>
        <taxon>Tracheophyta</taxon>
        <taxon>Spermatophyta</taxon>
        <taxon>Magnoliopsida</taxon>
        <taxon>eudicotyledons</taxon>
        <taxon>Gunneridae</taxon>
        <taxon>Pentapetalae</taxon>
        <taxon>asterids</taxon>
        <taxon>campanulids</taxon>
        <taxon>Asterales</taxon>
        <taxon>Asteraceae</taxon>
        <taxon>Carduoideae</taxon>
        <taxon>Cardueae</taxon>
        <taxon>Centaureinae</taxon>
        <taxon>Centaurea</taxon>
    </lineage>
</organism>
<evidence type="ECO:0000313" key="3">
    <source>
        <dbReference type="Proteomes" id="UP001172457"/>
    </source>
</evidence>
<keyword evidence="3" id="KW-1185">Reference proteome</keyword>
<name>A0AA38T131_9ASTR</name>
<evidence type="ECO:0000313" key="2">
    <source>
        <dbReference type="EMBL" id="KAJ9542877.1"/>
    </source>
</evidence>
<dbReference type="AlphaFoldDB" id="A0AA38T131"/>
<evidence type="ECO:0000256" key="1">
    <source>
        <dbReference type="SAM" id="Phobius"/>
    </source>
</evidence>
<keyword evidence="1" id="KW-0472">Membrane</keyword>
<accession>A0AA38T131</accession>
<protein>
    <submittedName>
        <fullName evidence="2">Uncharacterized protein</fullName>
    </submittedName>
</protein>
<sequence length="136" mass="14821">MDKPGTIAIIIIIIAFVIFIIGWILGFQVRSPRSMENPESDFPQVGLFNIFRVGLRLSGSDYGCPGRTSVVRAGLSLSELDLGVSSGRTWEFLRVGLWAKNNLNHSSRSTKTALTVGFSITEGGNADQVFDDIPDC</sequence>
<keyword evidence="1" id="KW-0812">Transmembrane</keyword>
<reference evidence="2" key="1">
    <citation type="submission" date="2023-03" db="EMBL/GenBank/DDBJ databases">
        <title>Chromosome-scale reference genome and RAD-based genetic map of yellow starthistle (Centaurea solstitialis) reveal putative structural variation and QTLs associated with invader traits.</title>
        <authorList>
            <person name="Reatini B."/>
            <person name="Cang F.A."/>
            <person name="Jiang Q."/>
            <person name="Mckibben M.T.W."/>
            <person name="Barker M.S."/>
            <person name="Rieseberg L.H."/>
            <person name="Dlugosch K.M."/>
        </authorList>
    </citation>
    <scope>NUCLEOTIDE SEQUENCE</scope>
    <source>
        <strain evidence="2">CAN-66</strain>
        <tissue evidence="2">Leaf</tissue>
    </source>
</reference>
<feature type="transmembrane region" description="Helical" evidence="1">
    <location>
        <begin position="6"/>
        <end position="27"/>
    </location>
</feature>
<gene>
    <name evidence="2" type="ORF">OSB04_029383</name>
</gene>